<keyword evidence="6" id="KW-1185">Reference proteome</keyword>
<proteinExistence type="predicted"/>
<keyword evidence="2" id="KW-0812">Transmembrane</keyword>
<dbReference type="InterPro" id="IPR011123">
    <property type="entry name" value="Y_Y_Y"/>
</dbReference>
<dbReference type="InterPro" id="IPR015943">
    <property type="entry name" value="WD40/YVTN_repeat-like_dom_sf"/>
</dbReference>
<name>A0AAN5ALE7_9BACT</name>
<dbReference type="GO" id="GO:0006355">
    <property type="term" value="P:regulation of DNA-templated transcription"/>
    <property type="evidence" value="ECO:0007669"/>
    <property type="project" value="InterPro"/>
</dbReference>
<gene>
    <name evidence="5" type="ORF">PEDI_33090</name>
</gene>
<feature type="transmembrane region" description="Helical" evidence="2">
    <location>
        <begin position="724"/>
        <end position="746"/>
    </location>
</feature>
<organism evidence="5 6">
    <name type="scientific">Persicobacter diffluens</name>
    <dbReference type="NCBI Taxonomy" id="981"/>
    <lineage>
        <taxon>Bacteria</taxon>
        <taxon>Pseudomonadati</taxon>
        <taxon>Bacteroidota</taxon>
        <taxon>Cytophagia</taxon>
        <taxon>Cytophagales</taxon>
        <taxon>Persicobacteraceae</taxon>
        <taxon>Persicobacter</taxon>
    </lineage>
</organism>
<comment type="caution">
    <text evidence="5">The sequence shown here is derived from an EMBL/GenBank/DDBJ whole genome shotgun (WGS) entry which is preliminary data.</text>
</comment>
<keyword evidence="2" id="KW-1133">Transmembrane helix</keyword>
<keyword evidence="2" id="KW-0472">Membrane</keyword>
<dbReference type="SUPFAM" id="SSF101898">
    <property type="entry name" value="NHL repeat"/>
    <property type="match status" value="1"/>
</dbReference>
<dbReference type="Pfam" id="PF07495">
    <property type="entry name" value="Y_Y_Y"/>
    <property type="match status" value="1"/>
</dbReference>
<keyword evidence="1" id="KW-0175">Coiled coil</keyword>
<dbReference type="Gene3D" id="2.60.40.10">
    <property type="entry name" value="Immunoglobulins"/>
    <property type="match status" value="1"/>
</dbReference>
<reference evidence="5 6" key="1">
    <citation type="submission" date="2021-12" db="EMBL/GenBank/DDBJ databases">
        <title>Genome sequencing of bacteria with rrn-lacking chromosome and rrn-plasmid.</title>
        <authorList>
            <person name="Anda M."/>
            <person name="Iwasaki W."/>
        </authorList>
    </citation>
    <scope>NUCLEOTIDE SEQUENCE [LARGE SCALE GENOMIC DNA]</scope>
    <source>
        <strain evidence="5 6">NBRC 15940</strain>
    </source>
</reference>
<feature type="coiled-coil region" evidence="1">
    <location>
        <begin position="750"/>
        <end position="831"/>
    </location>
</feature>
<dbReference type="EMBL" id="BQKE01000002">
    <property type="protein sequence ID" value="GJM62757.1"/>
    <property type="molecule type" value="Genomic_DNA"/>
</dbReference>
<feature type="chain" id="PRO_5042982261" description="Two component regulator three Y domain-containing protein" evidence="3">
    <location>
        <begin position="20"/>
        <end position="966"/>
    </location>
</feature>
<keyword evidence="3" id="KW-0732">Signal</keyword>
<dbReference type="GO" id="GO:0003677">
    <property type="term" value="F:DNA binding"/>
    <property type="evidence" value="ECO:0007669"/>
    <property type="project" value="InterPro"/>
</dbReference>
<dbReference type="AlphaFoldDB" id="A0AAN5ALE7"/>
<feature type="signal peptide" evidence="3">
    <location>
        <begin position="1"/>
        <end position="19"/>
    </location>
</feature>
<dbReference type="Gene3D" id="2.130.10.10">
    <property type="entry name" value="YVTN repeat-like/Quinoprotein amine dehydrogenase"/>
    <property type="match status" value="3"/>
</dbReference>
<protein>
    <recommendedName>
        <fullName evidence="4">Two component regulator three Y domain-containing protein</fullName>
    </recommendedName>
</protein>
<accession>A0AAN5ALE7</accession>
<dbReference type="RefSeq" id="WP_338237994.1">
    <property type="nucleotide sequence ID" value="NZ_BQKE01000002.1"/>
</dbReference>
<dbReference type="InterPro" id="IPR013783">
    <property type="entry name" value="Ig-like_fold"/>
</dbReference>
<evidence type="ECO:0000256" key="3">
    <source>
        <dbReference type="SAM" id="SignalP"/>
    </source>
</evidence>
<feature type="domain" description="Two component regulator three Y" evidence="4">
    <location>
        <begin position="665"/>
        <end position="706"/>
    </location>
</feature>
<evidence type="ECO:0000313" key="5">
    <source>
        <dbReference type="EMBL" id="GJM62757.1"/>
    </source>
</evidence>
<evidence type="ECO:0000256" key="1">
    <source>
        <dbReference type="SAM" id="Coils"/>
    </source>
</evidence>
<dbReference type="Proteomes" id="UP001310022">
    <property type="component" value="Unassembled WGS sequence"/>
</dbReference>
<evidence type="ECO:0000259" key="4">
    <source>
        <dbReference type="Pfam" id="PF07495"/>
    </source>
</evidence>
<dbReference type="SUPFAM" id="SSF46894">
    <property type="entry name" value="C-terminal effector domain of the bipartite response regulators"/>
    <property type="match status" value="1"/>
</dbReference>
<evidence type="ECO:0000256" key="2">
    <source>
        <dbReference type="SAM" id="Phobius"/>
    </source>
</evidence>
<evidence type="ECO:0000313" key="6">
    <source>
        <dbReference type="Proteomes" id="UP001310022"/>
    </source>
</evidence>
<dbReference type="InterPro" id="IPR016032">
    <property type="entry name" value="Sig_transdc_resp-reg_C-effctor"/>
</dbReference>
<sequence length="966" mass="110491">MRKRILFFYFLSISFFIKAQDTQYQYFPVEEGLITHQLKSLVEDGQGMLWGASDHGLFHFNGIELQYFPSAFPTLHIKSLHKQENGNIWVVHDLGLGQILLNHGRSAEFQSFWPGSFQFSDSTLYYPKMVFKGKKERLLVAEDSNFVWLEQGTMKRVPMPGIARSPKFIRSHLMAEDGFGHQWFFSFTGEIMALNENGDTFEKVASPVPLKGISEVKQIGFNYFLLACESGLIKMEVSRDRQIKRVKLLAQLPATSCFAMVTPEEYLAGTWEEGLYKVNLSTGEVEGIPTSNNAKDIIAIEAGKEGWWIGSSEALGQLRKRPFQQFKIAGKSHLVESIYAIDEENLIFSEGQRLRLLKHRQGKWQLEQTISTGKFSCRIVRPFQSDWIMGTYGGQLYRISNTAQVQPLGNRRPDYAITALQEDQQGQMWAAGNRNAGLLTVNEDWQVFEDSAHGINFTSVIRSNLEGDLFAAGSGTEGPFFKKFNYNEQQWENWSLAAMGQSIEIRDMLLSPEAIFLATSDGLWKIHRDVQQKLERMLDFDLLGSPNALGIARTPNGYLWVATDRGLFCYQNGQLAWFDKTNGLPSNSIKERGLEVDYQGDLWVATDKSLVYCNMIDFRLRTSAKPEIRLSIAGNAEASPDLAGLPFRADLTFNFQSNTFPAAGLSYRYRLLPTDSSWSKWSKNHELSYLNFDPGDYALEVQLMEKGKFASEVIVTPFHIKTPWYATSIFRILMLIFIILLLWMGFKIYANRLKKRAVELQKMVNDRTRELQQSTALQVEQKNQIIQQQEEMMSQQEQIHQTEKALSEAEVKNARMKATQLEGELQRRNRQMTSHTLNLVQKNAFLESLKKEISGIEAISPQVQKQLKRLNTLIDQSYATDQDWEEFQFYFEGLHANFYSKLKLNHPDLSSQDLKHCALIRLNLSLAECASLLGISADSVKTSRYRLKKKLGLTIKENLQEFILTI</sequence>